<dbReference type="EMBL" id="BDCR01000002">
    <property type="protein sequence ID" value="GAT62551.1"/>
    <property type="molecule type" value="Genomic_DNA"/>
</dbReference>
<reference evidence="2" key="1">
    <citation type="submission" date="2016-04" db="EMBL/GenBank/DDBJ databases">
        <title>Draft genome sequence of Paludibacter jiangxiensis strain NM7.</title>
        <authorList>
            <person name="Qiu Y."/>
            <person name="Matsuura N."/>
            <person name="Ohashi A."/>
            <person name="Tourlousse M.D."/>
            <person name="Sekiguchi Y."/>
        </authorList>
    </citation>
    <scope>NUCLEOTIDE SEQUENCE [LARGE SCALE GENOMIC DNA]</scope>
    <source>
        <strain evidence="2">NM7</strain>
    </source>
</reference>
<dbReference type="STRING" id="681398.PJIAN_2110"/>
<dbReference type="OrthoDB" id="283474at2"/>
<dbReference type="Pfam" id="PF11322">
    <property type="entry name" value="DUF3124"/>
    <property type="match status" value="1"/>
</dbReference>
<evidence type="ECO:0000313" key="2">
    <source>
        <dbReference type="Proteomes" id="UP000076586"/>
    </source>
</evidence>
<dbReference type="RefSeq" id="WP_068702955.1">
    <property type="nucleotide sequence ID" value="NZ_BDCR01000002.1"/>
</dbReference>
<dbReference type="PROSITE" id="PS51257">
    <property type="entry name" value="PROKAR_LIPOPROTEIN"/>
    <property type="match status" value="1"/>
</dbReference>
<sequence length="170" mass="19105">MRNISLFFLAAFVILSCSKKGDSGRVHSVNWEARVVGQKDISKLVQGSTYLPVYSSIYQLHENKTYDLTVTASIRNISPADTVYLQKANYYGTDGRLVRKYLQHPVYIKPLETLEIVIYEKDRAGGTGGNFVFDWAAKSEQKAPLFEAVMISTSGQQGLSFLTRGVRIER</sequence>
<dbReference type="InterPro" id="IPR021471">
    <property type="entry name" value="DUF3124"/>
</dbReference>
<reference evidence="2" key="2">
    <citation type="journal article" date="2017" name="Genome Announc.">
        <title>Draft genome sequence of Paludibacter jiangxiensis NM7(T), a propionate-producing fermentative bacterium.</title>
        <authorList>
            <person name="Qiu Y.-L."/>
            <person name="Tourlousse D.M."/>
            <person name="Matsuura N."/>
            <person name="Ohashi A."/>
            <person name="Sekiguchi Y."/>
        </authorList>
    </citation>
    <scope>NUCLEOTIDE SEQUENCE [LARGE SCALE GENOMIC DNA]</scope>
    <source>
        <strain evidence="2">NM7</strain>
    </source>
</reference>
<evidence type="ECO:0008006" key="3">
    <source>
        <dbReference type="Google" id="ProtNLM"/>
    </source>
</evidence>
<organism evidence="1 2">
    <name type="scientific">Paludibacter jiangxiensis</name>
    <dbReference type="NCBI Taxonomy" id="681398"/>
    <lineage>
        <taxon>Bacteria</taxon>
        <taxon>Pseudomonadati</taxon>
        <taxon>Bacteroidota</taxon>
        <taxon>Bacteroidia</taxon>
        <taxon>Bacteroidales</taxon>
        <taxon>Paludibacteraceae</taxon>
        <taxon>Paludibacter</taxon>
    </lineage>
</organism>
<dbReference type="Proteomes" id="UP000076586">
    <property type="component" value="Unassembled WGS sequence"/>
</dbReference>
<comment type="caution">
    <text evidence="1">The sequence shown here is derived from an EMBL/GenBank/DDBJ whole genome shotgun (WGS) entry which is preliminary data.</text>
</comment>
<protein>
    <recommendedName>
        <fullName evidence="3">DUF3124 domain-containing protein</fullName>
    </recommendedName>
</protein>
<name>A0A170ZDC0_9BACT</name>
<keyword evidence="2" id="KW-1185">Reference proteome</keyword>
<gene>
    <name evidence="1" type="ORF">PJIAN_2110</name>
</gene>
<accession>A0A170ZDC0</accession>
<proteinExistence type="predicted"/>
<evidence type="ECO:0000313" key="1">
    <source>
        <dbReference type="EMBL" id="GAT62551.1"/>
    </source>
</evidence>
<dbReference type="AlphaFoldDB" id="A0A170ZDC0"/>